<dbReference type="Proteomes" id="UP000054851">
    <property type="component" value="Unassembled WGS sequence"/>
</dbReference>
<evidence type="ECO:0000256" key="1">
    <source>
        <dbReference type="SAM" id="MobiDB-lite"/>
    </source>
</evidence>
<comment type="caution">
    <text evidence="3">The sequence shown here is derived from an EMBL/GenBank/DDBJ whole genome shotgun (WGS) entry which is preliminary data.</text>
</comment>
<evidence type="ECO:0000256" key="2">
    <source>
        <dbReference type="SAM" id="SignalP"/>
    </source>
</evidence>
<name>A0A158DUI6_9BURK</name>
<feature type="region of interest" description="Disordered" evidence="1">
    <location>
        <begin position="42"/>
        <end position="72"/>
    </location>
</feature>
<protein>
    <submittedName>
        <fullName evidence="3">Uncharacterized protein</fullName>
    </submittedName>
</protein>
<sequence length="72" mass="8115">MKRTPFATLIFCIAATLTAPAFARDDGPRFAQDRLDALVAQHKEASRHIAQAPTREQRAQSQMQHPQQELVM</sequence>
<keyword evidence="2" id="KW-0732">Signal</keyword>
<evidence type="ECO:0000313" key="4">
    <source>
        <dbReference type="Proteomes" id="UP000054851"/>
    </source>
</evidence>
<organism evidence="3 4">
    <name type="scientific">Caballeronia hypogeia</name>
    <dbReference type="NCBI Taxonomy" id="1777140"/>
    <lineage>
        <taxon>Bacteria</taxon>
        <taxon>Pseudomonadati</taxon>
        <taxon>Pseudomonadota</taxon>
        <taxon>Betaproteobacteria</taxon>
        <taxon>Burkholderiales</taxon>
        <taxon>Burkholderiaceae</taxon>
        <taxon>Caballeronia</taxon>
    </lineage>
</organism>
<gene>
    <name evidence="3" type="ORF">AWB79_07569</name>
</gene>
<dbReference type="AlphaFoldDB" id="A0A158DUI6"/>
<evidence type="ECO:0000313" key="3">
    <source>
        <dbReference type="EMBL" id="SAK98193.1"/>
    </source>
</evidence>
<feature type="compositionally biased region" description="Polar residues" evidence="1">
    <location>
        <begin position="59"/>
        <end position="72"/>
    </location>
</feature>
<keyword evidence="4" id="KW-1185">Reference proteome</keyword>
<proteinExistence type="predicted"/>
<reference evidence="3" key="1">
    <citation type="submission" date="2016-01" db="EMBL/GenBank/DDBJ databases">
        <authorList>
            <person name="Peeters C."/>
        </authorList>
    </citation>
    <scope>NUCLEOTIDE SEQUENCE</scope>
    <source>
        <strain evidence="3">LMG 29322</strain>
    </source>
</reference>
<feature type="chain" id="PRO_5007624529" evidence="2">
    <location>
        <begin position="24"/>
        <end position="72"/>
    </location>
</feature>
<accession>A0A158DUI6</accession>
<dbReference type="EMBL" id="FCOA02000066">
    <property type="protein sequence ID" value="SAK98193.1"/>
    <property type="molecule type" value="Genomic_DNA"/>
</dbReference>
<dbReference type="STRING" id="1777140.AWB79_07569"/>
<dbReference type="OrthoDB" id="9035778at2"/>
<feature type="signal peptide" evidence="2">
    <location>
        <begin position="1"/>
        <end position="23"/>
    </location>
</feature>
<dbReference type="RefSeq" id="WP_061172553.1">
    <property type="nucleotide sequence ID" value="NZ_FCOA02000066.1"/>
</dbReference>